<accession>A0A4C1URB8</accession>
<keyword evidence="2" id="KW-1185">Reference proteome</keyword>
<evidence type="ECO:0000313" key="2">
    <source>
        <dbReference type="Proteomes" id="UP000299102"/>
    </source>
</evidence>
<proteinExistence type="predicted"/>
<organism evidence="1 2">
    <name type="scientific">Eumeta variegata</name>
    <name type="common">Bagworm moth</name>
    <name type="synonym">Eumeta japonica</name>
    <dbReference type="NCBI Taxonomy" id="151549"/>
    <lineage>
        <taxon>Eukaryota</taxon>
        <taxon>Metazoa</taxon>
        <taxon>Ecdysozoa</taxon>
        <taxon>Arthropoda</taxon>
        <taxon>Hexapoda</taxon>
        <taxon>Insecta</taxon>
        <taxon>Pterygota</taxon>
        <taxon>Neoptera</taxon>
        <taxon>Endopterygota</taxon>
        <taxon>Lepidoptera</taxon>
        <taxon>Glossata</taxon>
        <taxon>Ditrysia</taxon>
        <taxon>Tineoidea</taxon>
        <taxon>Psychidae</taxon>
        <taxon>Oiketicinae</taxon>
        <taxon>Eumeta</taxon>
    </lineage>
</organism>
<sequence>MNWNAALVRSRESSVTRYHYNYSYFSSVCSNSGRHVPTDLLRRGPGNEARFCVSPLITLKNNSGGRRPRRLRRSDAEHLDLYRFRVPVRSLLLAKLNAAQCLKYIVNISAVARYIQTSPNSMGLRCLITEFLWPPSSSIIRLWLPYSTKVLGKKNQTSPNSMGLRRLITEFLWPPSSSINRPWLPYSIKVLVKKN</sequence>
<dbReference type="AlphaFoldDB" id="A0A4C1URB8"/>
<dbReference type="EMBL" id="BGZK01000208">
    <property type="protein sequence ID" value="GBP28522.1"/>
    <property type="molecule type" value="Genomic_DNA"/>
</dbReference>
<evidence type="ECO:0000313" key="1">
    <source>
        <dbReference type="EMBL" id="GBP28522.1"/>
    </source>
</evidence>
<gene>
    <name evidence="1" type="ORF">EVAR_22986_1</name>
</gene>
<reference evidence="1 2" key="1">
    <citation type="journal article" date="2019" name="Commun. Biol.">
        <title>The bagworm genome reveals a unique fibroin gene that provides high tensile strength.</title>
        <authorList>
            <person name="Kono N."/>
            <person name="Nakamura H."/>
            <person name="Ohtoshi R."/>
            <person name="Tomita M."/>
            <person name="Numata K."/>
            <person name="Arakawa K."/>
        </authorList>
    </citation>
    <scope>NUCLEOTIDE SEQUENCE [LARGE SCALE GENOMIC DNA]</scope>
</reference>
<comment type="caution">
    <text evidence="1">The sequence shown here is derived from an EMBL/GenBank/DDBJ whole genome shotgun (WGS) entry which is preliminary data.</text>
</comment>
<dbReference type="Proteomes" id="UP000299102">
    <property type="component" value="Unassembled WGS sequence"/>
</dbReference>
<name>A0A4C1URB8_EUMVA</name>
<protein>
    <submittedName>
        <fullName evidence="1">Uncharacterized protein</fullName>
    </submittedName>
</protein>